<evidence type="ECO:0000313" key="2">
    <source>
        <dbReference type="EMBL" id="KAG7394950.1"/>
    </source>
</evidence>
<comment type="caution">
    <text evidence="2">The sequence shown here is derived from an EMBL/GenBank/DDBJ whole genome shotgun (WGS) entry which is preliminary data.</text>
</comment>
<dbReference type="OrthoDB" id="161325at2759"/>
<evidence type="ECO:0000313" key="3">
    <source>
        <dbReference type="Proteomes" id="UP000693981"/>
    </source>
</evidence>
<sequence>MVVVRYSASKVALVTGLHDFGDPAEELLNCVYQDRDELLTQDAARLQLRLVSKDEELATLVDKGGPAIAPQLRAALRWAERAAPARVGAAKRVLGGVEKRLKEAQNSKKLAKDEVEQVKKILAEKIHTSVGTRNESLALEVGKERDPEWRRLLMRKLMESVLD</sequence>
<accession>A0A8T1WTA4</accession>
<name>A0A8T1WTA4_9STRA</name>
<feature type="coiled-coil region" evidence="1">
    <location>
        <begin position="94"/>
        <end position="121"/>
    </location>
</feature>
<gene>
    <name evidence="2" type="ORF">PHYBOEH_004432</name>
</gene>
<dbReference type="Proteomes" id="UP000693981">
    <property type="component" value="Unassembled WGS sequence"/>
</dbReference>
<reference evidence="2" key="1">
    <citation type="submission" date="2021-02" db="EMBL/GenBank/DDBJ databases">
        <authorList>
            <person name="Palmer J.M."/>
        </authorList>
    </citation>
    <scope>NUCLEOTIDE SEQUENCE</scope>
    <source>
        <strain evidence="2">SCRP23</strain>
    </source>
</reference>
<keyword evidence="3" id="KW-1185">Reference proteome</keyword>
<dbReference type="AlphaFoldDB" id="A0A8T1WTA4"/>
<organism evidence="2 3">
    <name type="scientific">Phytophthora boehmeriae</name>
    <dbReference type="NCBI Taxonomy" id="109152"/>
    <lineage>
        <taxon>Eukaryota</taxon>
        <taxon>Sar</taxon>
        <taxon>Stramenopiles</taxon>
        <taxon>Oomycota</taxon>
        <taxon>Peronosporomycetes</taxon>
        <taxon>Peronosporales</taxon>
        <taxon>Peronosporaceae</taxon>
        <taxon>Phytophthora</taxon>
    </lineage>
</organism>
<proteinExistence type="predicted"/>
<dbReference type="EMBL" id="JAGDFL010000234">
    <property type="protein sequence ID" value="KAG7394950.1"/>
    <property type="molecule type" value="Genomic_DNA"/>
</dbReference>
<evidence type="ECO:0000256" key="1">
    <source>
        <dbReference type="SAM" id="Coils"/>
    </source>
</evidence>
<protein>
    <submittedName>
        <fullName evidence="2">Uncharacterized protein</fullName>
    </submittedName>
</protein>
<keyword evidence="1" id="KW-0175">Coiled coil</keyword>